<protein>
    <recommendedName>
        <fullName evidence="4">3-carboxymuconate cyclase</fullName>
    </recommendedName>
</protein>
<keyword evidence="3" id="KW-1185">Reference proteome</keyword>
<evidence type="ECO:0008006" key="4">
    <source>
        <dbReference type="Google" id="ProtNLM"/>
    </source>
</evidence>
<reference evidence="2" key="1">
    <citation type="submission" date="2014-09" db="EMBL/GenBank/DDBJ databases">
        <title>Genome sequence of the luminous mushroom Mycena chlorophos for searching fungal bioluminescence genes.</title>
        <authorList>
            <person name="Tanaka Y."/>
            <person name="Kasuga D."/>
            <person name="Oba Y."/>
            <person name="Hase S."/>
            <person name="Sato K."/>
            <person name="Oba Y."/>
            <person name="Sakakibara Y."/>
        </authorList>
    </citation>
    <scope>NUCLEOTIDE SEQUENCE</scope>
</reference>
<name>A0ABQ0MBL8_MYCCL</name>
<dbReference type="Gene3D" id="2.130.10.10">
    <property type="entry name" value="YVTN repeat-like/Quinoprotein amine dehydrogenase"/>
    <property type="match status" value="1"/>
</dbReference>
<sequence length="413" mass="41972">MQLKTTLALSSFLFASTAHGSLTMGAWSSSLAGAAYFMTNEPSGNYIVAGSIESNGKLSLTAAYESYAVGAHGLPNPSGADALFSQGSMAVSQSAGLLAVVNAGSNTVSVFKIDKENPVSLTPVTAPVGSSGDFPQSVAFNAAGSAFCTLNGGSFSSVSCFAVNTKNNTITSIANSVRPLGLNQTTPPTGPLNAASQILFSTDSKQLYVTVKGNPPTPGYMAVWDVAADGSLSESATHVTPPSGGALPFSITPLPGKDALLVTDPALGFDIFDLTKGLSAGVVGGNSTSFTIPGQAAICWSQYSTETGNTYIIDAGTAIVSEINVNSHLTPSIVKQYNLTGAMGTIDSSIATVNKKDYLYVLAALSTEIKVLSLNGAGKATTLQTVDIAGPAKQAGLPVTGSYLQGMATYIKS</sequence>
<keyword evidence="1" id="KW-0732">Signal</keyword>
<organism evidence="2 3">
    <name type="scientific">Mycena chlorophos</name>
    <name type="common">Agaric fungus</name>
    <name type="synonym">Agaricus chlorophos</name>
    <dbReference type="NCBI Taxonomy" id="658473"/>
    <lineage>
        <taxon>Eukaryota</taxon>
        <taxon>Fungi</taxon>
        <taxon>Dikarya</taxon>
        <taxon>Basidiomycota</taxon>
        <taxon>Agaricomycotina</taxon>
        <taxon>Agaricomycetes</taxon>
        <taxon>Agaricomycetidae</taxon>
        <taxon>Agaricales</taxon>
        <taxon>Marasmiineae</taxon>
        <taxon>Mycenaceae</taxon>
        <taxon>Mycena</taxon>
    </lineage>
</organism>
<evidence type="ECO:0000313" key="3">
    <source>
        <dbReference type="Proteomes" id="UP000815677"/>
    </source>
</evidence>
<feature type="chain" id="PRO_5045355643" description="3-carboxymuconate cyclase" evidence="1">
    <location>
        <begin position="21"/>
        <end position="413"/>
    </location>
</feature>
<evidence type="ECO:0000313" key="2">
    <source>
        <dbReference type="EMBL" id="GAT60750.1"/>
    </source>
</evidence>
<dbReference type="InterPro" id="IPR050282">
    <property type="entry name" value="Cycloisomerase_2"/>
</dbReference>
<proteinExistence type="predicted"/>
<dbReference type="InterPro" id="IPR015943">
    <property type="entry name" value="WD40/YVTN_repeat-like_dom_sf"/>
</dbReference>
<dbReference type="EMBL" id="DF849967">
    <property type="protein sequence ID" value="GAT60750.1"/>
    <property type="molecule type" value="Genomic_DNA"/>
</dbReference>
<dbReference type="PANTHER" id="PTHR30344">
    <property type="entry name" value="6-PHOSPHOGLUCONOLACTONASE-RELATED"/>
    <property type="match status" value="1"/>
</dbReference>
<dbReference type="Proteomes" id="UP000815677">
    <property type="component" value="Unassembled WGS sequence"/>
</dbReference>
<gene>
    <name evidence="2" type="ORF">MCHLO_16853</name>
</gene>
<evidence type="ECO:0000256" key="1">
    <source>
        <dbReference type="SAM" id="SignalP"/>
    </source>
</evidence>
<dbReference type="PANTHER" id="PTHR30344:SF1">
    <property type="entry name" value="6-PHOSPHOGLUCONOLACTONASE"/>
    <property type="match status" value="1"/>
</dbReference>
<feature type="signal peptide" evidence="1">
    <location>
        <begin position="1"/>
        <end position="20"/>
    </location>
</feature>
<dbReference type="SUPFAM" id="SSF63829">
    <property type="entry name" value="Calcium-dependent phosphotriesterase"/>
    <property type="match status" value="1"/>
</dbReference>
<dbReference type="SUPFAM" id="SSF63825">
    <property type="entry name" value="YWTD domain"/>
    <property type="match status" value="1"/>
</dbReference>
<accession>A0ABQ0MBL8</accession>